<feature type="coiled-coil region" evidence="1">
    <location>
        <begin position="32"/>
        <end position="59"/>
    </location>
</feature>
<dbReference type="AlphaFoldDB" id="A0AAD5U8G8"/>
<comment type="caution">
    <text evidence="2">The sequence shown here is derived from an EMBL/GenBank/DDBJ whole genome shotgun (WGS) entry which is preliminary data.</text>
</comment>
<name>A0AAD5U8G8_9FUNG</name>
<evidence type="ECO:0000256" key="1">
    <source>
        <dbReference type="SAM" id="Coils"/>
    </source>
</evidence>
<accession>A0AAD5U8G8</accession>
<evidence type="ECO:0000313" key="2">
    <source>
        <dbReference type="EMBL" id="KAJ3228302.1"/>
    </source>
</evidence>
<protein>
    <submittedName>
        <fullName evidence="2">Uncharacterized protein</fullName>
    </submittedName>
</protein>
<dbReference type="Proteomes" id="UP001211065">
    <property type="component" value="Unassembled WGS sequence"/>
</dbReference>
<gene>
    <name evidence="2" type="ORF">HK099_004295</name>
</gene>
<dbReference type="EMBL" id="JADGJW010000003">
    <property type="protein sequence ID" value="KAJ3228302.1"/>
    <property type="molecule type" value="Genomic_DNA"/>
</dbReference>
<keyword evidence="1" id="KW-0175">Coiled coil</keyword>
<sequence length="390" mass="45962">MPVQYALSYNKLRPTNDKCDKNLHIYATILKKETEKRRLQNLEKSTNEIKKRLLELNIKNSTRIVNNTHYNQTKRDTLKKESINCKNKIFGNVIEGTSTHQKVKKTSMGLDCKNFFSKKKLLTYKTNFNTITADNEKYNLDYLTKKNVFDDSESEEDVKIEAKSKKGYIYEKFLDKRVRVCKAVNVEIFEQGKFEQKMCFSENKLNNFLSNQKFDTDVNFDDAVYNRYLKKQQPLVTPVIEVTPDENTNFLNTSNNCDVKKPLLETLQQQEQEFKDVNYKENFDNICISGVSEDAEKESYKKDLNVTFNIEHSNEKNRIPLKYQQQELERNQYEQLLLENVTVDLSVPSTDTCFNSNNFKVKDSKTELSSNEPELKILELENYDFFEEEF</sequence>
<evidence type="ECO:0000313" key="3">
    <source>
        <dbReference type="Proteomes" id="UP001211065"/>
    </source>
</evidence>
<reference evidence="2" key="1">
    <citation type="submission" date="2020-05" db="EMBL/GenBank/DDBJ databases">
        <title>Phylogenomic resolution of chytrid fungi.</title>
        <authorList>
            <person name="Stajich J.E."/>
            <person name="Amses K."/>
            <person name="Simmons R."/>
            <person name="Seto K."/>
            <person name="Myers J."/>
            <person name="Bonds A."/>
            <person name="Quandt C.A."/>
            <person name="Barry K."/>
            <person name="Liu P."/>
            <person name="Grigoriev I."/>
            <person name="Longcore J.E."/>
            <person name="James T.Y."/>
        </authorList>
    </citation>
    <scope>NUCLEOTIDE SEQUENCE</scope>
    <source>
        <strain evidence="2">JEL0476</strain>
    </source>
</reference>
<proteinExistence type="predicted"/>
<keyword evidence="3" id="KW-1185">Reference proteome</keyword>
<organism evidence="2 3">
    <name type="scientific">Clydaea vesicula</name>
    <dbReference type="NCBI Taxonomy" id="447962"/>
    <lineage>
        <taxon>Eukaryota</taxon>
        <taxon>Fungi</taxon>
        <taxon>Fungi incertae sedis</taxon>
        <taxon>Chytridiomycota</taxon>
        <taxon>Chytridiomycota incertae sedis</taxon>
        <taxon>Chytridiomycetes</taxon>
        <taxon>Lobulomycetales</taxon>
        <taxon>Lobulomycetaceae</taxon>
        <taxon>Clydaea</taxon>
    </lineage>
</organism>